<evidence type="ECO:0000313" key="2">
    <source>
        <dbReference type="EMBL" id="OJT02858.1"/>
    </source>
</evidence>
<proteinExistence type="predicted"/>
<dbReference type="EMBL" id="MNAD01001648">
    <property type="protein sequence ID" value="OJT02858.1"/>
    <property type="molecule type" value="Genomic_DNA"/>
</dbReference>
<gene>
    <name evidence="2" type="ORF">TRAPUB_6609</name>
</gene>
<feature type="compositionally biased region" description="Basic and acidic residues" evidence="1">
    <location>
        <begin position="104"/>
        <end position="116"/>
    </location>
</feature>
<feature type="region of interest" description="Disordered" evidence="1">
    <location>
        <begin position="289"/>
        <end position="326"/>
    </location>
</feature>
<organism evidence="2 3">
    <name type="scientific">Trametes pubescens</name>
    <name type="common">White-rot fungus</name>
    <dbReference type="NCBI Taxonomy" id="154538"/>
    <lineage>
        <taxon>Eukaryota</taxon>
        <taxon>Fungi</taxon>
        <taxon>Dikarya</taxon>
        <taxon>Basidiomycota</taxon>
        <taxon>Agaricomycotina</taxon>
        <taxon>Agaricomycetes</taxon>
        <taxon>Polyporales</taxon>
        <taxon>Polyporaceae</taxon>
        <taxon>Trametes</taxon>
    </lineage>
</organism>
<feature type="compositionally biased region" description="Low complexity" evidence="1">
    <location>
        <begin position="206"/>
        <end position="226"/>
    </location>
</feature>
<sequence>MSSSQFSALSARPGPDPYPRNPDPTVRRRRTSVSGKLLSLFVSSKPKSDTAPPAPAQRPIISRPQPLERLASSKRVPTHVHAHLARRKRSYTEASGDENDDSDDRLTHDDRHHDGPRASSRPRLDSNASTQTVRPSKFAPPLKSALKKPAEPETRTSKGLLSSRFSHTRAKAALKTTNGHNRGASAPPSSFTPFSEGAKDRSLARALTATVASSSPTTSTANATGSAHDHALSRPSTPKKTVTFAEDPKKMTLKRTPTVRHIPGSNHWSDLAATIEAFDAPPELLFTDLDIPLSPPTSPPTSPRRKSQPVFTPATAPQRARKSLPVPPVVSTSAVNARAIVAGSQKSDARSRSQFRDVLARQAPPTPEATLKPFRLPGATGVNKHREGSGSREKENGIGASGLLEDVLKEIARDSAERDQERSAREKTQREQARSACDKVEQEQERGRSAKKWAVLPTVSGSRTVRDRFSVDLVASARHTTLWDGKDTYVFHSSCSSRVTYSSAFPNYRDVYAWQGILEIHDTKPASYFYPRHLIHDFAISFHTASEPREDPVTFDPTPFTSSSVPPPPSTYEWQATYSGTRLPSTFSTAPSPGAPMLDPARGIALEYAPQLKPSDDPDGPCTWTVRFWVPIPLRLFARTEHRTFVCRAKVTMRDWETPTTVVPGGCIVVGMERLRSRQLFADGGAPIMRF</sequence>
<feature type="compositionally biased region" description="Low complexity" evidence="1">
    <location>
        <begin position="184"/>
        <end position="195"/>
    </location>
</feature>
<comment type="caution">
    <text evidence="2">The sequence shown here is derived from an EMBL/GenBank/DDBJ whole genome shotgun (WGS) entry which is preliminary data.</text>
</comment>
<reference evidence="2 3" key="1">
    <citation type="submission" date="2016-10" db="EMBL/GenBank/DDBJ databases">
        <title>Genome sequence of the basidiomycete white-rot fungus Trametes pubescens.</title>
        <authorList>
            <person name="Makela M.R."/>
            <person name="Granchi Z."/>
            <person name="Peng M."/>
            <person name="De Vries R.P."/>
            <person name="Grigoriev I."/>
            <person name="Riley R."/>
            <person name="Hilden K."/>
        </authorList>
    </citation>
    <scope>NUCLEOTIDE SEQUENCE [LARGE SCALE GENOMIC DNA]</scope>
    <source>
        <strain evidence="2 3">FBCC735</strain>
    </source>
</reference>
<evidence type="ECO:0000256" key="1">
    <source>
        <dbReference type="SAM" id="MobiDB-lite"/>
    </source>
</evidence>
<feature type="compositionally biased region" description="Basic residues" evidence="1">
    <location>
        <begin position="76"/>
        <end position="89"/>
    </location>
</feature>
<feature type="compositionally biased region" description="Basic and acidic residues" evidence="1">
    <location>
        <begin position="384"/>
        <end position="396"/>
    </location>
</feature>
<protein>
    <submittedName>
        <fullName evidence="2">Uncharacterized protein</fullName>
    </submittedName>
</protein>
<accession>A0A1M2V5J9</accession>
<feature type="region of interest" description="Disordered" evidence="1">
    <location>
        <begin position="361"/>
        <end position="402"/>
    </location>
</feature>
<feature type="region of interest" description="Disordered" evidence="1">
    <location>
        <begin position="414"/>
        <end position="447"/>
    </location>
</feature>
<dbReference type="OrthoDB" id="3059771at2759"/>
<keyword evidence="3" id="KW-1185">Reference proteome</keyword>
<feature type="compositionally biased region" description="Pro residues" evidence="1">
    <location>
        <begin position="293"/>
        <end position="302"/>
    </location>
</feature>
<dbReference type="OMA" id="ATGVNKH"/>
<name>A0A1M2V5J9_TRAPU</name>
<dbReference type="AlphaFoldDB" id="A0A1M2V5J9"/>
<evidence type="ECO:0000313" key="3">
    <source>
        <dbReference type="Proteomes" id="UP000184267"/>
    </source>
</evidence>
<feature type="region of interest" description="Disordered" evidence="1">
    <location>
        <begin position="1"/>
        <end position="261"/>
    </location>
</feature>
<dbReference type="Proteomes" id="UP000184267">
    <property type="component" value="Unassembled WGS sequence"/>
</dbReference>